<dbReference type="Gene3D" id="3.50.50.60">
    <property type="entry name" value="FAD/NAD(P)-binding domain"/>
    <property type="match status" value="1"/>
</dbReference>
<organism evidence="4 5">
    <name type="scientific">Dendrothele bispora (strain CBS 962.96)</name>
    <dbReference type="NCBI Taxonomy" id="1314807"/>
    <lineage>
        <taxon>Eukaryota</taxon>
        <taxon>Fungi</taxon>
        <taxon>Dikarya</taxon>
        <taxon>Basidiomycota</taxon>
        <taxon>Agaricomycotina</taxon>
        <taxon>Agaricomycetes</taxon>
        <taxon>Agaricomycetidae</taxon>
        <taxon>Agaricales</taxon>
        <taxon>Agaricales incertae sedis</taxon>
        <taxon>Dendrothele</taxon>
    </lineage>
</organism>
<dbReference type="Proteomes" id="UP000297245">
    <property type="component" value="Unassembled WGS sequence"/>
</dbReference>
<evidence type="ECO:0000256" key="1">
    <source>
        <dbReference type="ARBA" id="ARBA00009333"/>
    </source>
</evidence>
<dbReference type="GO" id="GO:0097237">
    <property type="term" value="P:cellular response to toxic substance"/>
    <property type="evidence" value="ECO:0007669"/>
    <property type="project" value="UniProtKB-ARBA"/>
</dbReference>
<evidence type="ECO:0000256" key="3">
    <source>
        <dbReference type="ARBA" id="ARBA00023002"/>
    </source>
</evidence>
<dbReference type="OrthoDB" id="371245at2759"/>
<dbReference type="SUPFAM" id="SSF51905">
    <property type="entry name" value="FAD/NAD(P)-binding domain"/>
    <property type="match status" value="1"/>
</dbReference>
<keyword evidence="5" id="KW-1185">Reference proteome</keyword>
<comment type="similarity">
    <text evidence="1">Belongs to the class-II pyridine nucleotide-disulfide oxidoreductase family.</text>
</comment>
<dbReference type="InterPro" id="IPR036188">
    <property type="entry name" value="FAD/NAD-bd_sf"/>
</dbReference>
<evidence type="ECO:0008006" key="6">
    <source>
        <dbReference type="Google" id="ProtNLM"/>
    </source>
</evidence>
<evidence type="ECO:0000313" key="4">
    <source>
        <dbReference type="EMBL" id="THV01520.1"/>
    </source>
</evidence>
<dbReference type="EMBL" id="ML179088">
    <property type="protein sequence ID" value="THV01520.1"/>
    <property type="molecule type" value="Genomic_DNA"/>
</dbReference>
<keyword evidence="2" id="KW-0285">Flavoprotein</keyword>
<dbReference type="AlphaFoldDB" id="A0A4S8MFV1"/>
<dbReference type="InterPro" id="IPR050097">
    <property type="entry name" value="Ferredoxin-NADP_redctase_2"/>
</dbReference>
<keyword evidence="3" id="KW-0560">Oxidoreductase</keyword>
<gene>
    <name evidence="4" type="ORF">K435DRAFT_775979</name>
</gene>
<evidence type="ECO:0000256" key="2">
    <source>
        <dbReference type="ARBA" id="ARBA00022630"/>
    </source>
</evidence>
<reference evidence="4 5" key="1">
    <citation type="journal article" date="2019" name="Nat. Ecol. Evol.">
        <title>Megaphylogeny resolves global patterns of mushroom evolution.</title>
        <authorList>
            <person name="Varga T."/>
            <person name="Krizsan K."/>
            <person name="Foldi C."/>
            <person name="Dima B."/>
            <person name="Sanchez-Garcia M."/>
            <person name="Sanchez-Ramirez S."/>
            <person name="Szollosi G.J."/>
            <person name="Szarkandi J.G."/>
            <person name="Papp V."/>
            <person name="Albert L."/>
            <person name="Andreopoulos W."/>
            <person name="Angelini C."/>
            <person name="Antonin V."/>
            <person name="Barry K.W."/>
            <person name="Bougher N.L."/>
            <person name="Buchanan P."/>
            <person name="Buyck B."/>
            <person name="Bense V."/>
            <person name="Catcheside P."/>
            <person name="Chovatia M."/>
            <person name="Cooper J."/>
            <person name="Damon W."/>
            <person name="Desjardin D."/>
            <person name="Finy P."/>
            <person name="Geml J."/>
            <person name="Haridas S."/>
            <person name="Hughes K."/>
            <person name="Justo A."/>
            <person name="Karasinski D."/>
            <person name="Kautmanova I."/>
            <person name="Kiss B."/>
            <person name="Kocsube S."/>
            <person name="Kotiranta H."/>
            <person name="LaButti K.M."/>
            <person name="Lechner B.E."/>
            <person name="Liimatainen K."/>
            <person name="Lipzen A."/>
            <person name="Lukacs Z."/>
            <person name="Mihaltcheva S."/>
            <person name="Morgado L.N."/>
            <person name="Niskanen T."/>
            <person name="Noordeloos M.E."/>
            <person name="Ohm R.A."/>
            <person name="Ortiz-Santana B."/>
            <person name="Ovrebo C."/>
            <person name="Racz N."/>
            <person name="Riley R."/>
            <person name="Savchenko A."/>
            <person name="Shiryaev A."/>
            <person name="Soop K."/>
            <person name="Spirin V."/>
            <person name="Szebenyi C."/>
            <person name="Tomsovsky M."/>
            <person name="Tulloss R.E."/>
            <person name="Uehling J."/>
            <person name="Grigoriev I.V."/>
            <person name="Vagvolgyi C."/>
            <person name="Papp T."/>
            <person name="Martin F.M."/>
            <person name="Miettinen O."/>
            <person name="Hibbett D.S."/>
            <person name="Nagy L.G."/>
        </authorList>
    </citation>
    <scope>NUCLEOTIDE SEQUENCE [LARGE SCALE GENOMIC DNA]</scope>
    <source>
        <strain evidence="4 5">CBS 962.96</strain>
    </source>
</reference>
<evidence type="ECO:0000313" key="5">
    <source>
        <dbReference type="Proteomes" id="UP000297245"/>
    </source>
</evidence>
<proteinExistence type="inferred from homology"/>
<dbReference type="PANTHER" id="PTHR48105">
    <property type="entry name" value="THIOREDOXIN REDUCTASE 1-RELATED-RELATED"/>
    <property type="match status" value="1"/>
</dbReference>
<name>A0A4S8MFV1_DENBC</name>
<protein>
    <recommendedName>
        <fullName evidence="6">FAD/NAD(P)-binding domain-containing protein</fullName>
    </recommendedName>
</protein>
<accession>A0A4S8MFV1</accession>
<dbReference type="GO" id="GO:0016491">
    <property type="term" value="F:oxidoreductase activity"/>
    <property type="evidence" value="ECO:0007669"/>
    <property type="project" value="UniProtKB-KW"/>
</dbReference>
<sequence length="80" mass="9111">MVENFPGFPTRILGPELMDKFCEQSLRFGTRIITETISKIDLSNLPFRYWCEGQRDEQAETADLVIVTTGASTKEIGIER</sequence>